<protein>
    <submittedName>
        <fullName evidence="2">Uncharacterized protein</fullName>
    </submittedName>
</protein>
<gene>
    <name evidence="2" type="ORF">KIPB_006796</name>
</gene>
<evidence type="ECO:0000256" key="1">
    <source>
        <dbReference type="SAM" id="MobiDB-lite"/>
    </source>
</evidence>
<comment type="caution">
    <text evidence="2">The sequence shown here is derived from an EMBL/GenBank/DDBJ whole genome shotgun (WGS) entry which is preliminary data.</text>
</comment>
<proteinExistence type="predicted"/>
<reference evidence="2 3" key="1">
    <citation type="journal article" date="2018" name="PLoS ONE">
        <title>The draft genome of Kipferlia bialata reveals reductive genome evolution in fornicate parasites.</title>
        <authorList>
            <person name="Tanifuji G."/>
            <person name="Takabayashi S."/>
            <person name="Kume K."/>
            <person name="Takagi M."/>
            <person name="Nakayama T."/>
            <person name="Kamikawa R."/>
            <person name="Inagaki Y."/>
            <person name="Hashimoto T."/>
        </authorList>
    </citation>
    <scope>NUCLEOTIDE SEQUENCE [LARGE SCALE GENOMIC DNA]</scope>
    <source>
        <strain evidence="2">NY0173</strain>
    </source>
</reference>
<dbReference type="EMBL" id="BDIP01001801">
    <property type="protein sequence ID" value="GIQ85165.1"/>
    <property type="molecule type" value="Genomic_DNA"/>
</dbReference>
<accession>A0A9K3D067</accession>
<evidence type="ECO:0000313" key="2">
    <source>
        <dbReference type="EMBL" id="GIQ85165.1"/>
    </source>
</evidence>
<feature type="compositionally biased region" description="Acidic residues" evidence="1">
    <location>
        <begin position="32"/>
        <end position="52"/>
    </location>
</feature>
<evidence type="ECO:0000313" key="3">
    <source>
        <dbReference type="Proteomes" id="UP000265618"/>
    </source>
</evidence>
<dbReference type="AlphaFoldDB" id="A0A9K3D067"/>
<organism evidence="2 3">
    <name type="scientific">Kipferlia bialata</name>
    <dbReference type="NCBI Taxonomy" id="797122"/>
    <lineage>
        <taxon>Eukaryota</taxon>
        <taxon>Metamonada</taxon>
        <taxon>Carpediemonas-like organisms</taxon>
        <taxon>Kipferlia</taxon>
    </lineage>
</organism>
<name>A0A9K3D067_9EUKA</name>
<feature type="compositionally biased region" description="Acidic residues" evidence="1">
    <location>
        <begin position="86"/>
        <end position="100"/>
    </location>
</feature>
<feature type="non-terminal residue" evidence="2">
    <location>
        <position position="1"/>
    </location>
</feature>
<feature type="region of interest" description="Disordered" evidence="1">
    <location>
        <begin position="1"/>
        <end position="136"/>
    </location>
</feature>
<sequence length="231" mass="24944">MYLSGRPDLTLFTDDVDDKPVVQHHEFHPPDEVEPEPEVPEPEAESEADTQESETQREDSAIKSPPQSEAEPSAVHDSGLLALDLDGVEAEDTAATEGDGDTGLPSMMLPQDSIMDEEDLEQSPAEEAKKRAEKAKTPVVVEKPRYIPTVPFGHCSTPDTLLVKQCLHTQTQSVSQKICAAPAGSATTRVRMHRPRPDVGVVELSVMNSSGISPYLEPERAADNLAGLAGE</sequence>
<feature type="compositionally biased region" description="Basic and acidic residues" evidence="1">
    <location>
        <begin position="18"/>
        <end position="31"/>
    </location>
</feature>
<dbReference type="Proteomes" id="UP000265618">
    <property type="component" value="Unassembled WGS sequence"/>
</dbReference>
<feature type="compositionally biased region" description="Basic and acidic residues" evidence="1">
    <location>
        <begin position="126"/>
        <end position="136"/>
    </location>
</feature>
<keyword evidence="3" id="KW-1185">Reference proteome</keyword>